<evidence type="ECO:0000256" key="3">
    <source>
        <dbReference type="PROSITE-ProRule" id="PRU00175"/>
    </source>
</evidence>
<evidence type="ECO:0000256" key="1">
    <source>
        <dbReference type="ARBA" id="ARBA00022771"/>
    </source>
</evidence>
<dbReference type="PROSITE" id="PS50089">
    <property type="entry name" value="ZF_RING_2"/>
    <property type="match status" value="1"/>
</dbReference>
<keyword evidence="7" id="KW-1185">Reference proteome</keyword>
<keyword evidence="1 3" id="KW-0863">Zinc-finger</keyword>
<protein>
    <recommendedName>
        <fullName evidence="5">RING-type domain-containing protein</fullName>
    </recommendedName>
</protein>
<dbReference type="PANTHER" id="PTHR14879">
    <property type="entry name" value="CASPASE REGULATOR, RING FINGER DOMAIN-CONTAINING"/>
    <property type="match status" value="1"/>
</dbReference>
<dbReference type="Pfam" id="PF13920">
    <property type="entry name" value="zf-C3HC4_3"/>
    <property type="match status" value="1"/>
</dbReference>
<dbReference type="SUPFAM" id="SSF57850">
    <property type="entry name" value="RING/U-box"/>
    <property type="match status" value="1"/>
</dbReference>
<keyword evidence="2" id="KW-0862">Zinc</keyword>
<organism evidence="6 7">
    <name type="scientific">Heterodera schachtii</name>
    <name type="common">Sugarbeet cyst nematode worm</name>
    <name type="synonym">Tylenchus schachtii</name>
    <dbReference type="NCBI Taxonomy" id="97005"/>
    <lineage>
        <taxon>Eukaryota</taxon>
        <taxon>Metazoa</taxon>
        <taxon>Ecdysozoa</taxon>
        <taxon>Nematoda</taxon>
        <taxon>Chromadorea</taxon>
        <taxon>Rhabditida</taxon>
        <taxon>Tylenchina</taxon>
        <taxon>Tylenchomorpha</taxon>
        <taxon>Tylenchoidea</taxon>
        <taxon>Heteroderidae</taxon>
        <taxon>Heteroderinae</taxon>
        <taxon>Heterodera</taxon>
    </lineage>
</organism>
<dbReference type="EMBL" id="JBICCN010000219">
    <property type="protein sequence ID" value="KAL3085938.1"/>
    <property type="molecule type" value="Genomic_DNA"/>
</dbReference>
<reference evidence="6 7" key="1">
    <citation type="submission" date="2024-10" db="EMBL/GenBank/DDBJ databases">
        <authorList>
            <person name="Kim D."/>
        </authorList>
    </citation>
    <scope>NUCLEOTIDE SEQUENCE [LARGE SCALE GENOMIC DNA]</scope>
    <source>
        <strain evidence="6">Taebaek</strain>
    </source>
</reference>
<accession>A0ABD2J732</accession>
<name>A0ABD2J732_HETSC</name>
<evidence type="ECO:0000256" key="4">
    <source>
        <dbReference type="SAM" id="MobiDB-lite"/>
    </source>
</evidence>
<keyword evidence="1 3" id="KW-0479">Metal-binding</keyword>
<dbReference type="Gene3D" id="3.30.40.10">
    <property type="entry name" value="Zinc/RING finger domain, C3HC4 (zinc finger)"/>
    <property type="match status" value="1"/>
</dbReference>
<dbReference type="AlphaFoldDB" id="A0ABD2J732"/>
<dbReference type="SMART" id="SM00184">
    <property type="entry name" value="RING"/>
    <property type="match status" value="1"/>
</dbReference>
<feature type="region of interest" description="Disordered" evidence="4">
    <location>
        <begin position="217"/>
        <end position="245"/>
    </location>
</feature>
<dbReference type="InterPro" id="IPR051728">
    <property type="entry name" value="RING-FYVE_E3_ubiquitin-ligase"/>
</dbReference>
<evidence type="ECO:0000256" key="2">
    <source>
        <dbReference type="ARBA" id="ARBA00022833"/>
    </source>
</evidence>
<sequence length="354" mass="40259">MCKSNNDDIIRVIEQATPERTNIGIYSCIWLSINFTNCDQNDPGATIKISDTNTNEWHEFLYPKWQLSALSEAIVLGFGIESLAHKTFTLLNVDEGDAQNGRLINYEISLKCKITPSQRSSDYVFGSEFYQHSTGGNDNFTVIVKLYDIEMARSCYGDGRGNQNSIGIFIIKNTRHFRTFLYEKSTFIETRAFELDMRGDAEVVNFLPSSNVYVERGQSSNSSRQSTNFELGTSSNRKRPLASTAGDKNWEIVDEKVDGNPDEEMKNSITCTICMVNKRKFIFSPCMHACVCKSCAKNIMNSRVAGAKKCPICREKIEMLTKSVIKNLDMYDKEVLDQEPDPEHEPTDAWKWLR</sequence>
<proteinExistence type="predicted"/>
<dbReference type="Proteomes" id="UP001620645">
    <property type="component" value="Unassembled WGS sequence"/>
</dbReference>
<evidence type="ECO:0000259" key="5">
    <source>
        <dbReference type="PROSITE" id="PS50089"/>
    </source>
</evidence>
<dbReference type="InterPro" id="IPR013083">
    <property type="entry name" value="Znf_RING/FYVE/PHD"/>
</dbReference>
<gene>
    <name evidence="6" type="ORF">niasHS_008980</name>
</gene>
<feature type="compositionally biased region" description="Polar residues" evidence="4">
    <location>
        <begin position="217"/>
        <end position="235"/>
    </location>
</feature>
<evidence type="ECO:0000313" key="6">
    <source>
        <dbReference type="EMBL" id="KAL3085938.1"/>
    </source>
</evidence>
<comment type="caution">
    <text evidence="6">The sequence shown here is derived from an EMBL/GenBank/DDBJ whole genome shotgun (WGS) entry which is preliminary data.</text>
</comment>
<dbReference type="PANTHER" id="PTHR14879:SF5">
    <property type="entry name" value="RING-TYPE DOMAIN-CONTAINING PROTEIN"/>
    <property type="match status" value="1"/>
</dbReference>
<dbReference type="InterPro" id="IPR001841">
    <property type="entry name" value="Znf_RING"/>
</dbReference>
<dbReference type="GO" id="GO:0008270">
    <property type="term" value="F:zinc ion binding"/>
    <property type="evidence" value="ECO:0007669"/>
    <property type="project" value="UniProtKB-KW"/>
</dbReference>
<feature type="domain" description="RING-type" evidence="5">
    <location>
        <begin position="271"/>
        <end position="314"/>
    </location>
</feature>
<evidence type="ECO:0000313" key="7">
    <source>
        <dbReference type="Proteomes" id="UP001620645"/>
    </source>
</evidence>